<keyword evidence="5" id="KW-0391">Immunity</keyword>
<proteinExistence type="predicted"/>
<keyword evidence="4" id="KW-0393">Immunoglobulin domain</keyword>
<keyword evidence="5" id="KW-1279">T cell receptor</keyword>
<dbReference type="InterPro" id="IPR013106">
    <property type="entry name" value="Ig_V-set"/>
</dbReference>
<evidence type="ECO:0000313" key="8">
    <source>
        <dbReference type="Proteomes" id="UP000007648"/>
    </source>
</evidence>
<evidence type="ECO:0000256" key="1">
    <source>
        <dbReference type="ARBA" id="ARBA00022729"/>
    </source>
</evidence>
<accession>G3VNY3</accession>
<evidence type="ECO:0000256" key="4">
    <source>
        <dbReference type="ARBA" id="ARBA00023319"/>
    </source>
</evidence>
<dbReference type="SMART" id="SM00406">
    <property type="entry name" value="IGv"/>
    <property type="match status" value="1"/>
</dbReference>
<reference evidence="7" key="3">
    <citation type="submission" date="2025-09" db="UniProtKB">
        <authorList>
            <consortium name="Ensembl"/>
        </authorList>
    </citation>
    <scope>IDENTIFICATION</scope>
</reference>
<keyword evidence="3" id="KW-0675">Receptor</keyword>
<dbReference type="HOGENOM" id="CLU_077975_8_0_1"/>
<protein>
    <recommendedName>
        <fullName evidence="6">Ig-like domain-containing protein</fullName>
    </recommendedName>
</protein>
<dbReference type="InterPro" id="IPR036179">
    <property type="entry name" value="Ig-like_dom_sf"/>
</dbReference>
<keyword evidence="8" id="KW-1185">Reference proteome</keyword>
<organism evidence="7 8">
    <name type="scientific">Sarcophilus harrisii</name>
    <name type="common">Tasmanian devil</name>
    <name type="synonym">Sarcophilus laniarius</name>
    <dbReference type="NCBI Taxonomy" id="9305"/>
    <lineage>
        <taxon>Eukaryota</taxon>
        <taxon>Metazoa</taxon>
        <taxon>Chordata</taxon>
        <taxon>Craniata</taxon>
        <taxon>Vertebrata</taxon>
        <taxon>Euteleostomi</taxon>
        <taxon>Mammalia</taxon>
        <taxon>Metatheria</taxon>
        <taxon>Dasyuromorphia</taxon>
        <taxon>Dasyuridae</taxon>
        <taxon>Sarcophilus</taxon>
    </lineage>
</organism>
<dbReference type="InParanoid" id="G3VNY3"/>
<dbReference type="STRING" id="9305.ENSSHAP00000004888"/>
<dbReference type="PANTHER" id="PTHR19367">
    <property type="entry name" value="T-CELL RECEPTOR ALPHA CHAIN V REGION"/>
    <property type="match status" value="1"/>
</dbReference>
<dbReference type="AlphaFoldDB" id="G3VNY3"/>
<dbReference type="Ensembl" id="ENSSHAT00000004937.2">
    <property type="protein sequence ID" value="ENSSHAP00000004888.2"/>
    <property type="gene ID" value="ENSSHAG00000029733.1"/>
</dbReference>
<keyword evidence="2" id="KW-1064">Adaptive immunity</keyword>
<reference evidence="7 8" key="1">
    <citation type="journal article" date="2011" name="Proc. Natl. Acad. Sci. U.S.A.">
        <title>Genetic diversity and population structure of the endangered marsupial Sarcophilus harrisii (Tasmanian devil).</title>
        <authorList>
            <person name="Miller W."/>
            <person name="Hayes V.M."/>
            <person name="Ratan A."/>
            <person name="Petersen D.C."/>
            <person name="Wittekindt N.E."/>
            <person name="Miller J."/>
            <person name="Walenz B."/>
            <person name="Knight J."/>
            <person name="Qi J."/>
            <person name="Zhao F."/>
            <person name="Wang Q."/>
            <person name="Bedoya-Reina O.C."/>
            <person name="Katiyar N."/>
            <person name="Tomsho L.P."/>
            <person name="Kasson L.M."/>
            <person name="Hardie R.A."/>
            <person name="Woodbridge P."/>
            <person name="Tindall E.A."/>
            <person name="Bertelsen M.F."/>
            <person name="Dixon D."/>
            <person name="Pyecroft S."/>
            <person name="Helgen K.M."/>
            <person name="Lesk A.M."/>
            <person name="Pringle T.H."/>
            <person name="Patterson N."/>
            <person name="Zhang Y."/>
            <person name="Kreiss A."/>
            <person name="Woods G.M."/>
            <person name="Jones M.E."/>
            <person name="Schuster S.C."/>
        </authorList>
    </citation>
    <scope>NUCLEOTIDE SEQUENCE [LARGE SCALE GENOMIC DNA]</scope>
</reference>
<dbReference type="Pfam" id="PF07686">
    <property type="entry name" value="V-set"/>
    <property type="match status" value="1"/>
</dbReference>
<dbReference type="PROSITE" id="PS50835">
    <property type="entry name" value="IG_LIKE"/>
    <property type="match status" value="1"/>
</dbReference>
<name>G3VNY3_SARHA</name>
<dbReference type="InterPro" id="IPR013783">
    <property type="entry name" value="Ig-like_fold"/>
</dbReference>
<evidence type="ECO:0000313" key="7">
    <source>
        <dbReference type="Ensembl" id="ENSSHAP00000004888.2"/>
    </source>
</evidence>
<dbReference type="Proteomes" id="UP000007648">
    <property type="component" value="Unassembled WGS sequence"/>
</dbReference>
<evidence type="ECO:0000256" key="2">
    <source>
        <dbReference type="ARBA" id="ARBA00023130"/>
    </source>
</evidence>
<evidence type="ECO:0000259" key="6">
    <source>
        <dbReference type="PROSITE" id="PS50835"/>
    </source>
</evidence>
<feature type="domain" description="Ig-like" evidence="6">
    <location>
        <begin position="7"/>
        <end position="105"/>
    </location>
</feature>
<dbReference type="GO" id="GO:0002250">
    <property type="term" value="P:adaptive immune response"/>
    <property type="evidence" value="ECO:0007669"/>
    <property type="project" value="UniProtKB-KW"/>
</dbReference>
<dbReference type="Gene3D" id="2.60.40.10">
    <property type="entry name" value="Immunoglobulins"/>
    <property type="match status" value="1"/>
</dbReference>
<dbReference type="GO" id="GO:0042101">
    <property type="term" value="C:T cell receptor complex"/>
    <property type="evidence" value="ECO:0007669"/>
    <property type="project" value="UniProtKB-KW"/>
</dbReference>
<reference evidence="7" key="2">
    <citation type="submission" date="2025-08" db="UniProtKB">
        <authorList>
            <consortium name="Ensembl"/>
        </authorList>
    </citation>
    <scope>IDENTIFICATION</scope>
</reference>
<dbReference type="InterPro" id="IPR051287">
    <property type="entry name" value="TCR_variable_region"/>
</dbReference>
<dbReference type="PANTHER" id="PTHR19367:SF18">
    <property type="entry name" value="T CELL RECEPTOR ALPHA VARIABLE 16"/>
    <property type="match status" value="1"/>
</dbReference>
<evidence type="ECO:0000256" key="5">
    <source>
        <dbReference type="ARBA" id="ARBA00043266"/>
    </source>
</evidence>
<dbReference type="InterPro" id="IPR003599">
    <property type="entry name" value="Ig_sub"/>
</dbReference>
<dbReference type="SMART" id="SM00409">
    <property type="entry name" value="IG"/>
    <property type="match status" value="1"/>
</dbReference>
<dbReference type="SUPFAM" id="SSF48726">
    <property type="entry name" value="Immunoglobulin"/>
    <property type="match status" value="1"/>
</dbReference>
<dbReference type="GeneTree" id="ENSGT00940000153073"/>
<evidence type="ECO:0000256" key="3">
    <source>
        <dbReference type="ARBA" id="ARBA00023170"/>
    </source>
</evidence>
<dbReference type="InterPro" id="IPR007110">
    <property type="entry name" value="Ig-like_dom"/>
</dbReference>
<keyword evidence="1" id="KW-0732">Signal</keyword>
<dbReference type="eggNOG" id="ENOG502S83R">
    <property type="taxonomic scope" value="Eukaryota"/>
</dbReference>
<sequence>QERLSLPCLGLTFAEAQTVTQPEDQVFASEGSSVELKCTYSYSGNPFLQWYVWYPNQGPQFLLRHTSKESNKGFWATLNKTESSYHLRKLQVQEEDSATYFCAISGFKYIYIYVIVIFSID</sequence>